<evidence type="ECO:0000313" key="2">
    <source>
        <dbReference type="Proteomes" id="UP000198374"/>
    </source>
</evidence>
<keyword evidence="2" id="KW-1185">Reference proteome</keyword>
<reference evidence="1 2" key="1">
    <citation type="submission" date="2015-11" db="EMBL/GenBank/DDBJ databases">
        <title>Draft genome sequences of new species of the genus Lactobacillus isolated from orchardgrass silage.</title>
        <authorList>
            <person name="Tohno M."/>
            <person name="Tanizawa Y."/>
            <person name="Arita M."/>
        </authorList>
    </citation>
    <scope>NUCLEOTIDE SEQUENCE [LARGE SCALE GENOMIC DNA]</scope>
    <source>
        <strain evidence="1 2">IWT30</strain>
    </source>
</reference>
<sequence length="169" mass="19949">MANKRQRKKRYKKNVLKIKQLAKSVRLMAPEIQESHGVSPEFKQLLEETYQEDKGTMDLIKQGENDFWDDSKWVGFRHSITNEDCEWDTMKPVGKEIIHDSATDEDLEWEDTTKTVSKEKLRSSDQLMRVWEVIVAREDDPLVELDELITEISVEDDDNQSKFWKTVDD</sequence>
<dbReference type="AlphaFoldDB" id="A0A1Z5IAH0"/>
<dbReference type="EMBL" id="BCMF01000002">
    <property type="protein sequence ID" value="GAW98530.1"/>
    <property type="molecule type" value="Genomic_DNA"/>
</dbReference>
<accession>A0A1Z5IAH0</accession>
<comment type="caution">
    <text evidence="1">The sequence shown here is derived from an EMBL/GenBank/DDBJ whole genome shotgun (WGS) entry which is preliminary data.</text>
</comment>
<dbReference type="RefSeq" id="WP_089108344.1">
    <property type="nucleotide sequence ID" value="NZ_BCMF01000002.1"/>
</dbReference>
<name>A0A1Z5IAH0_9LACO</name>
<organism evidence="1 2">
    <name type="scientific">Secundilactobacillus mixtipabuli</name>
    <dbReference type="NCBI Taxonomy" id="1435342"/>
    <lineage>
        <taxon>Bacteria</taxon>
        <taxon>Bacillati</taxon>
        <taxon>Bacillota</taxon>
        <taxon>Bacilli</taxon>
        <taxon>Lactobacillales</taxon>
        <taxon>Lactobacillaceae</taxon>
        <taxon>Secundilactobacillus</taxon>
    </lineage>
</organism>
<evidence type="ECO:0000313" key="1">
    <source>
        <dbReference type="EMBL" id="GAW98530.1"/>
    </source>
</evidence>
<protein>
    <submittedName>
        <fullName evidence="1">Uncharacterized protein</fullName>
    </submittedName>
</protein>
<dbReference type="OrthoDB" id="9811597at2"/>
<gene>
    <name evidence="1" type="ORF">IWT30_00475</name>
</gene>
<dbReference type="Proteomes" id="UP000198374">
    <property type="component" value="Unassembled WGS sequence"/>
</dbReference>
<proteinExistence type="predicted"/>